<evidence type="ECO:0000256" key="2">
    <source>
        <dbReference type="SAM" id="SignalP"/>
    </source>
</evidence>
<evidence type="ECO:0000256" key="1">
    <source>
        <dbReference type="ARBA" id="ARBA00006865"/>
    </source>
</evidence>
<reference evidence="4" key="1">
    <citation type="submission" date="2020-10" db="EMBL/GenBank/DDBJ databases">
        <title>Sequencing the genomes of 1000 actinobacteria strains.</title>
        <authorList>
            <person name="Klenk H.-P."/>
        </authorList>
    </citation>
    <scope>NUCLEOTIDE SEQUENCE</scope>
    <source>
        <strain evidence="4">DSM 45354</strain>
    </source>
</reference>
<dbReference type="Pfam" id="PF00722">
    <property type="entry name" value="Glyco_hydro_16"/>
    <property type="match status" value="1"/>
</dbReference>
<evidence type="ECO:0000259" key="3">
    <source>
        <dbReference type="PROSITE" id="PS51762"/>
    </source>
</evidence>
<dbReference type="PROSITE" id="PS51762">
    <property type="entry name" value="GH16_2"/>
    <property type="match status" value="1"/>
</dbReference>
<gene>
    <name evidence="4" type="ORF">HEB94_000671</name>
</gene>
<organism evidence="4 5">
    <name type="scientific">Actinopolymorpha pittospori</name>
    <dbReference type="NCBI Taxonomy" id="648752"/>
    <lineage>
        <taxon>Bacteria</taxon>
        <taxon>Bacillati</taxon>
        <taxon>Actinomycetota</taxon>
        <taxon>Actinomycetes</taxon>
        <taxon>Propionibacteriales</taxon>
        <taxon>Actinopolymorphaceae</taxon>
        <taxon>Actinopolymorpha</taxon>
    </lineage>
</organism>
<dbReference type="Gene3D" id="2.60.120.200">
    <property type="match status" value="1"/>
</dbReference>
<dbReference type="AlphaFoldDB" id="A0A927MS10"/>
<keyword evidence="2" id="KW-0732">Signal</keyword>
<dbReference type="PANTHER" id="PTHR10963:SF55">
    <property type="entry name" value="GLYCOSIDE HYDROLASE FAMILY 16 PROTEIN"/>
    <property type="match status" value="1"/>
</dbReference>
<feature type="chain" id="PRO_5036950837" description="GH16 domain-containing protein" evidence="2">
    <location>
        <begin position="25"/>
        <end position="592"/>
    </location>
</feature>
<dbReference type="InterPro" id="IPR050546">
    <property type="entry name" value="Glycosyl_Hydrlase_16"/>
</dbReference>
<dbReference type="SUPFAM" id="SSF49899">
    <property type="entry name" value="Concanavalin A-like lectins/glucanases"/>
    <property type="match status" value="1"/>
</dbReference>
<protein>
    <recommendedName>
        <fullName evidence="3">GH16 domain-containing protein</fullName>
    </recommendedName>
</protein>
<dbReference type="GO" id="GO:0004553">
    <property type="term" value="F:hydrolase activity, hydrolyzing O-glycosyl compounds"/>
    <property type="evidence" value="ECO:0007669"/>
    <property type="project" value="InterPro"/>
</dbReference>
<dbReference type="InterPro" id="IPR000757">
    <property type="entry name" value="Beta-glucanase-like"/>
</dbReference>
<dbReference type="Proteomes" id="UP000638648">
    <property type="component" value="Unassembled WGS sequence"/>
</dbReference>
<dbReference type="PANTHER" id="PTHR10963">
    <property type="entry name" value="GLYCOSYL HYDROLASE-RELATED"/>
    <property type="match status" value="1"/>
</dbReference>
<evidence type="ECO:0000313" key="4">
    <source>
        <dbReference type="EMBL" id="MBE1603823.1"/>
    </source>
</evidence>
<dbReference type="EMBL" id="JADBEM010000001">
    <property type="protein sequence ID" value="MBE1603823.1"/>
    <property type="molecule type" value="Genomic_DNA"/>
</dbReference>
<accession>A0A927MS10</accession>
<dbReference type="RefSeq" id="WP_192748546.1">
    <property type="nucleotide sequence ID" value="NZ_BAABJL010000167.1"/>
</dbReference>
<comment type="caution">
    <text evidence="4">The sequence shown here is derived from an EMBL/GenBank/DDBJ whole genome shotgun (WGS) entry which is preliminary data.</text>
</comment>
<sequence length="592" mass="63483">MFRAAGALGASAVLAGGMAAPAAAASTGVDPATIGKTRKRPNQVTSAYARLGKDDNLTWQQTGWENVTATPGDGNGALASTVTTRAGVGCWTTSTGAGGNDFIYFKVAPGYKPTAPGGNALVQVVYFDAGPGNFTIHYAGARSDYVTAEIVPLTGGNVWRTHTFELTDIYFNGQQTIGADFRISSWDPAFGRSPTDVAVSDVAISFADFYPHFQVSVVSPEVGSTIHGTEHIDFYAPGMKNVWARAQHQPDATHSDVYDSWFQNVIPDPETGFGRVKFPARSFPRGPLTVMLSAWDSAPGDPNFAHSDTFYLQLNNLGGVSFNEGIPATTPPPATGMRVVYADDFTGPLSISRTGAGATYAAQKPDPNEASGGGEFGDAIFADPAGPNNPFAIVNNQYLRIRSTRTPAGTVDPRGWDRRFFGGLLSSLRFDGTGVAVQDGYFEARMLAPGGKGTWPAFWLMPQAPVATGDPSLAAVEVDVTELYGNQETKSYATYHLWNADPQIHEGTNVAFPSNNPTFTGWHVYGAKVTATDTIYYIDHVEIWRHATAPQGNTPMFFMINLALGSGWPINITSKYRDQVDLYVDYVRVFAP</sequence>
<name>A0A927MS10_9ACTN</name>
<feature type="signal peptide" evidence="2">
    <location>
        <begin position="1"/>
        <end position="24"/>
    </location>
</feature>
<dbReference type="GO" id="GO:0005975">
    <property type="term" value="P:carbohydrate metabolic process"/>
    <property type="evidence" value="ECO:0007669"/>
    <property type="project" value="InterPro"/>
</dbReference>
<dbReference type="InterPro" id="IPR013320">
    <property type="entry name" value="ConA-like_dom_sf"/>
</dbReference>
<dbReference type="CDD" id="cd08023">
    <property type="entry name" value="GH16_laminarinase_like"/>
    <property type="match status" value="1"/>
</dbReference>
<comment type="similarity">
    <text evidence="1">Belongs to the glycosyl hydrolase 16 family.</text>
</comment>
<feature type="domain" description="GH16" evidence="3">
    <location>
        <begin position="359"/>
        <end position="592"/>
    </location>
</feature>
<proteinExistence type="inferred from homology"/>
<keyword evidence="5" id="KW-1185">Reference proteome</keyword>
<evidence type="ECO:0000313" key="5">
    <source>
        <dbReference type="Proteomes" id="UP000638648"/>
    </source>
</evidence>